<organism evidence="2 3">
    <name type="scientific">Eumeta variegata</name>
    <name type="common">Bagworm moth</name>
    <name type="synonym">Eumeta japonica</name>
    <dbReference type="NCBI Taxonomy" id="151549"/>
    <lineage>
        <taxon>Eukaryota</taxon>
        <taxon>Metazoa</taxon>
        <taxon>Ecdysozoa</taxon>
        <taxon>Arthropoda</taxon>
        <taxon>Hexapoda</taxon>
        <taxon>Insecta</taxon>
        <taxon>Pterygota</taxon>
        <taxon>Neoptera</taxon>
        <taxon>Endopterygota</taxon>
        <taxon>Lepidoptera</taxon>
        <taxon>Glossata</taxon>
        <taxon>Ditrysia</taxon>
        <taxon>Tineoidea</taxon>
        <taxon>Psychidae</taxon>
        <taxon>Oiketicinae</taxon>
        <taxon>Eumeta</taxon>
    </lineage>
</organism>
<dbReference type="EMBL" id="BGZK01001503">
    <property type="protein sequence ID" value="GBP81259.1"/>
    <property type="molecule type" value="Genomic_DNA"/>
</dbReference>
<dbReference type="OrthoDB" id="8008816at2759"/>
<dbReference type="Gene3D" id="3.40.50.300">
    <property type="entry name" value="P-loop containing nucleotide triphosphate hydrolases"/>
    <property type="match status" value="1"/>
</dbReference>
<protein>
    <submittedName>
        <fullName evidence="2">Non-capsid protein NS-1</fullName>
    </submittedName>
</protein>
<dbReference type="Proteomes" id="UP000299102">
    <property type="component" value="Unassembled WGS sequence"/>
</dbReference>
<gene>
    <name evidence="2" type="ORF">EVAR_54289_1</name>
</gene>
<feature type="region of interest" description="Disordered" evidence="1">
    <location>
        <begin position="297"/>
        <end position="345"/>
    </location>
</feature>
<name>A0A4C1Z328_EUMVA</name>
<keyword evidence="3" id="KW-1185">Reference proteome</keyword>
<dbReference type="InterPro" id="IPR027417">
    <property type="entry name" value="P-loop_NTPase"/>
</dbReference>
<sequence>MAHAGAKLFKTVSTIGPNDELLMMDASSSYSTKKKVSCEDDLSNMSRKSKSILKPQNLINKFQKMEILPEQQAEMSSTDEEEDLDTMLEDALKASNLMRSGGKISQNISLQTDDRCYTLKSQGERGVLVAKLDIYPFKKCLNLPKQEWWKHAIMKSTTLIYSETSPVYHTVQSLKKDAGETSEKYRGVRNGVKTHRLEDWLSSFAGYIHFGTMGNFNKFDKFPLMECVQKRVIMWNEPNFEPGAEEILKTVFGGDVTNVKVKHQPDASQQTTKRLKDSGPSLSKKMQEEIKVFPNFQQVEQGASLGNGEIDNEYEEGTKKTASRKTSGAYTEAEAEEATKVSDET</sequence>
<evidence type="ECO:0000313" key="3">
    <source>
        <dbReference type="Proteomes" id="UP000299102"/>
    </source>
</evidence>
<accession>A0A4C1Z328</accession>
<feature type="region of interest" description="Disordered" evidence="1">
    <location>
        <begin position="263"/>
        <end position="284"/>
    </location>
</feature>
<comment type="caution">
    <text evidence="2">The sequence shown here is derived from an EMBL/GenBank/DDBJ whole genome shotgun (WGS) entry which is preliminary data.</text>
</comment>
<reference evidence="2 3" key="1">
    <citation type="journal article" date="2019" name="Commun. Biol.">
        <title>The bagworm genome reveals a unique fibroin gene that provides high tensile strength.</title>
        <authorList>
            <person name="Kono N."/>
            <person name="Nakamura H."/>
            <person name="Ohtoshi R."/>
            <person name="Tomita M."/>
            <person name="Numata K."/>
            <person name="Arakawa K."/>
        </authorList>
    </citation>
    <scope>NUCLEOTIDE SEQUENCE [LARGE SCALE GENOMIC DNA]</scope>
</reference>
<dbReference type="AlphaFoldDB" id="A0A4C1Z328"/>
<evidence type="ECO:0000256" key="1">
    <source>
        <dbReference type="SAM" id="MobiDB-lite"/>
    </source>
</evidence>
<evidence type="ECO:0000313" key="2">
    <source>
        <dbReference type="EMBL" id="GBP81259.1"/>
    </source>
</evidence>
<dbReference type="SUPFAM" id="SSF52540">
    <property type="entry name" value="P-loop containing nucleoside triphosphate hydrolases"/>
    <property type="match status" value="1"/>
</dbReference>
<proteinExistence type="predicted"/>